<dbReference type="InterPro" id="IPR028138">
    <property type="entry name" value="Neuropeptide_S"/>
</dbReference>
<evidence type="ECO:0000313" key="2">
    <source>
        <dbReference type="RefSeq" id="XP_004404420.1"/>
    </source>
</evidence>
<dbReference type="GO" id="GO:0007218">
    <property type="term" value="P:neuropeptide signaling pathway"/>
    <property type="evidence" value="ECO:0007669"/>
    <property type="project" value="UniProtKB-KW"/>
</dbReference>
<accession>A0A9B0GQI0</accession>
<organism evidence="1 2">
    <name type="scientific">Odobenus rosmarus divergens</name>
    <name type="common">Pacific walrus</name>
    <dbReference type="NCBI Taxonomy" id="9708"/>
    <lineage>
        <taxon>Eukaryota</taxon>
        <taxon>Metazoa</taxon>
        <taxon>Chordata</taxon>
        <taxon>Craniata</taxon>
        <taxon>Vertebrata</taxon>
        <taxon>Euteleostomi</taxon>
        <taxon>Mammalia</taxon>
        <taxon>Eutheria</taxon>
        <taxon>Laurasiatheria</taxon>
        <taxon>Carnivora</taxon>
        <taxon>Caniformia</taxon>
        <taxon>Pinnipedia</taxon>
        <taxon>Odobenidae</taxon>
        <taxon>Odobenus</taxon>
    </lineage>
</organism>
<dbReference type="PANTHER" id="PTHR36679:SF1">
    <property type="entry name" value="NEUROPEPTIDE S"/>
    <property type="match status" value="1"/>
</dbReference>
<gene>
    <name evidence="2" type="primary">NPS</name>
</gene>
<proteinExistence type="predicted"/>
<protein>
    <submittedName>
        <fullName evidence="2">Neuropeptide S</fullName>
    </submittedName>
</protein>
<dbReference type="AlphaFoldDB" id="A0A9B0GQI0"/>
<dbReference type="RefSeq" id="XP_004404420.1">
    <property type="nucleotide sequence ID" value="XM_004404363.1"/>
</dbReference>
<dbReference type="Pfam" id="PF14993">
    <property type="entry name" value="Neuropeptide_S"/>
    <property type="match status" value="1"/>
</dbReference>
<dbReference type="GO" id="GO:0045760">
    <property type="term" value="P:positive regulation of action potential"/>
    <property type="evidence" value="ECO:0007669"/>
    <property type="project" value="TreeGrafter"/>
</dbReference>
<keyword evidence="2" id="KW-0527">Neuropeptide</keyword>
<dbReference type="GO" id="GO:0032230">
    <property type="term" value="P:positive regulation of synaptic transmission, GABAergic"/>
    <property type="evidence" value="ECO:0007669"/>
    <property type="project" value="TreeGrafter"/>
</dbReference>
<dbReference type="GO" id="GO:0005576">
    <property type="term" value="C:extracellular region"/>
    <property type="evidence" value="ECO:0007669"/>
    <property type="project" value="InterPro"/>
</dbReference>
<dbReference type="GO" id="GO:0051968">
    <property type="term" value="P:positive regulation of synaptic transmission, glutamatergic"/>
    <property type="evidence" value="ECO:0007669"/>
    <property type="project" value="TreeGrafter"/>
</dbReference>
<evidence type="ECO:0000313" key="1">
    <source>
        <dbReference type="Proteomes" id="UP000245340"/>
    </source>
</evidence>
<name>A0A9B0GQI0_ODORO</name>
<reference evidence="2" key="1">
    <citation type="submission" date="2025-08" db="UniProtKB">
        <authorList>
            <consortium name="RefSeq"/>
        </authorList>
    </citation>
    <scope>IDENTIFICATION</scope>
</reference>
<dbReference type="Proteomes" id="UP000245340">
    <property type="component" value="Unplaced"/>
</dbReference>
<sequence>MLADRDSPSASPTAAKKRSGLHLINQPLLAPLGHDTLHRDVWSAVPGPSSWVPSITSQDPWAAVVNSQAHPVIDENKMWPEEELINSLKFSLILLLLISIMHVFWCYPVPPSKVSGKSDYFLILLNSCPTRMDRSKGLDFLKPIFEKMFMKKSFRNGVGTGMKKTSFRRAKS</sequence>
<dbReference type="PANTHER" id="PTHR36679">
    <property type="entry name" value="NEUROPEPTIDE S"/>
    <property type="match status" value="1"/>
</dbReference>
<keyword evidence="1" id="KW-1185">Reference proteome</keyword>